<accession>A0A7W4KBV9</accession>
<evidence type="ECO:0000256" key="1">
    <source>
        <dbReference type="ARBA" id="ARBA00004533"/>
    </source>
</evidence>
<comment type="subcellular location">
    <subcellularLocation>
        <location evidence="1">Cell inner membrane</location>
    </subcellularLocation>
</comment>
<evidence type="ECO:0000313" key="7">
    <source>
        <dbReference type="EMBL" id="MBB2204058.1"/>
    </source>
</evidence>
<keyword evidence="5" id="KW-0472">Membrane</keyword>
<reference evidence="7 8" key="1">
    <citation type="submission" date="2020-04" db="EMBL/GenBank/DDBJ databases">
        <title>Description of novel Gluconacetobacter.</title>
        <authorList>
            <person name="Sombolestani A."/>
        </authorList>
    </citation>
    <scope>NUCLEOTIDE SEQUENCE [LARGE SCALE GENOMIC DNA]</scope>
    <source>
        <strain evidence="7 8">LMG 27800</strain>
    </source>
</reference>
<evidence type="ECO:0000313" key="8">
    <source>
        <dbReference type="Proteomes" id="UP000540556"/>
    </source>
</evidence>
<dbReference type="GO" id="GO:0005886">
    <property type="term" value="C:plasma membrane"/>
    <property type="evidence" value="ECO:0007669"/>
    <property type="project" value="UniProtKB-SubCell"/>
</dbReference>
<sequence>MHLPPPAPLPGKKRKAWTYRPEAAPSLRSLLAGREARRQFWQYWVRDNLGNAFDLGFFFALRLVSPTLCSGFGAWLGPRIMPRLYPVSLRRTRENFERLFPDRAPAELDRMMRDYMESQGRQMAEYSALPRLARQPGHIRHVGVGYLKERCATGPVIFMGLHTCNWEVLSQCMIDMGITMSLNYDPPVRRARHWIVRHVRLSGGLNLLPPGRQAVRPALQLLESGGHLLVFCDEGFNRRVRAPFFGRPATLESNYALVARLARKTGALICPVYLTRDRGTYFTMTVLEPFRLADESSLMDDVARLNAIVEPVIRDYAPQWYFVNDRID</sequence>
<dbReference type="EMBL" id="JABEQK010000002">
    <property type="protein sequence ID" value="MBB2204058.1"/>
    <property type="molecule type" value="Genomic_DNA"/>
</dbReference>
<evidence type="ECO:0000256" key="4">
    <source>
        <dbReference type="ARBA" id="ARBA00022679"/>
    </source>
</evidence>
<gene>
    <name evidence="7" type="ORF">HLH27_03370</name>
</gene>
<keyword evidence="2" id="KW-1003">Cell membrane</keyword>
<keyword evidence="8" id="KW-1185">Reference proteome</keyword>
<dbReference type="Proteomes" id="UP000540556">
    <property type="component" value="Unassembled WGS sequence"/>
</dbReference>
<evidence type="ECO:0000256" key="3">
    <source>
        <dbReference type="ARBA" id="ARBA00022519"/>
    </source>
</evidence>
<dbReference type="Pfam" id="PF03279">
    <property type="entry name" value="Lip_A_acyltrans"/>
    <property type="match status" value="1"/>
</dbReference>
<evidence type="ECO:0000256" key="6">
    <source>
        <dbReference type="ARBA" id="ARBA00023315"/>
    </source>
</evidence>
<name>A0A7W4KBV9_9PROT</name>
<dbReference type="AlphaFoldDB" id="A0A7W4KBV9"/>
<dbReference type="CDD" id="cd07984">
    <property type="entry name" value="LPLAT_LABLAT-like"/>
    <property type="match status" value="1"/>
</dbReference>
<keyword evidence="6 7" id="KW-0012">Acyltransferase</keyword>
<dbReference type="PANTHER" id="PTHR30606:SF10">
    <property type="entry name" value="PHOSPHATIDYLINOSITOL MANNOSIDE ACYLTRANSFERASE"/>
    <property type="match status" value="1"/>
</dbReference>
<proteinExistence type="predicted"/>
<evidence type="ECO:0000256" key="2">
    <source>
        <dbReference type="ARBA" id="ARBA00022475"/>
    </source>
</evidence>
<keyword evidence="3" id="KW-0997">Cell inner membrane</keyword>
<dbReference type="GO" id="GO:0009247">
    <property type="term" value="P:glycolipid biosynthetic process"/>
    <property type="evidence" value="ECO:0007669"/>
    <property type="project" value="UniProtKB-ARBA"/>
</dbReference>
<protein>
    <submittedName>
        <fullName evidence="7">Lipid A biosynthesis lauroyl acyltransferase</fullName>
    </submittedName>
</protein>
<comment type="caution">
    <text evidence="7">The sequence shown here is derived from an EMBL/GenBank/DDBJ whole genome shotgun (WGS) entry which is preliminary data.</text>
</comment>
<evidence type="ECO:0000256" key="5">
    <source>
        <dbReference type="ARBA" id="ARBA00023136"/>
    </source>
</evidence>
<dbReference type="PANTHER" id="PTHR30606">
    <property type="entry name" value="LIPID A BIOSYNTHESIS LAUROYL ACYLTRANSFERASE"/>
    <property type="match status" value="1"/>
</dbReference>
<organism evidence="7 8">
    <name type="scientific">Gluconacetobacter takamatsuzukensis</name>
    <dbReference type="NCBI Taxonomy" id="1286190"/>
    <lineage>
        <taxon>Bacteria</taxon>
        <taxon>Pseudomonadati</taxon>
        <taxon>Pseudomonadota</taxon>
        <taxon>Alphaproteobacteria</taxon>
        <taxon>Acetobacterales</taxon>
        <taxon>Acetobacteraceae</taxon>
        <taxon>Gluconacetobacter</taxon>
    </lineage>
</organism>
<dbReference type="InterPro" id="IPR004960">
    <property type="entry name" value="LipA_acyltrans"/>
</dbReference>
<dbReference type="GO" id="GO:0016746">
    <property type="term" value="F:acyltransferase activity"/>
    <property type="evidence" value="ECO:0007669"/>
    <property type="project" value="UniProtKB-KW"/>
</dbReference>
<keyword evidence="4 7" id="KW-0808">Transferase</keyword>